<dbReference type="PANTHER" id="PTHR11895:SF7">
    <property type="entry name" value="GLUTAMYL-TRNA(GLN) AMIDOTRANSFERASE SUBUNIT A, MITOCHONDRIAL"/>
    <property type="match status" value="1"/>
</dbReference>
<dbReference type="EMBL" id="CP157483">
    <property type="protein sequence ID" value="XBO42357.1"/>
    <property type="molecule type" value="Genomic_DNA"/>
</dbReference>
<dbReference type="Gene3D" id="3.90.1300.10">
    <property type="entry name" value="Amidase signature (AS) domain"/>
    <property type="match status" value="1"/>
</dbReference>
<protein>
    <submittedName>
        <fullName evidence="3">Amidase family protein</fullName>
    </submittedName>
</protein>
<evidence type="ECO:0000259" key="2">
    <source>
        <dbReference type="Pfam" id="PF01425"/>
    </source>
</evidence>
<dbReference type="AlphaFoldDB" id="A0AAU7JQ50"/>
<dbReference type="SUPFAM" id="SSF75304">
    <property type="entry name" value="Amidase signature (AS) enzymes"/>
    <property type="match status" value="1"/>
</dbReference>
<comment type="similarity">
    <text evidence="1">Belongs to the amidase family.</text>
</comment>
<feature type="domain" description="Amidase" evidence="2">
    <location>
        <begin position="27"/>
        <end position="435"/>
    </location>
</feature>
<sequence length="460" mass="47360">MSTAPAPTTASALAEDVRRGRTTAVTLVREAIGRIEQRDPAIGAFQVVRAERAVAEATAVDARDDLRSLPLAGVPVAVKDNVPVAGEPMRVGTEASDPTPQTSDHPVVARLRAAGAVVVGLTRVPELCVYGATDSVFGITRNPWDTSRTSGGSSGGSAAAVAAGMVPVAHGNDGMGSIRIPAACCGLVGIKPGADVVPSELGNGSWFGFAENGPLTTTVADSALLLSVMADQPGLASAASADPGRLRIAVTVAAPARGIPVDPQFVTATRSSADLLRGAGHRLVERTLRVSPASTLAGVATWCAGTERDAQLMVDRTRLSKPVARHARAGRVLLRAGLPRESARAAWRATALEFFEDVDLLLTPGLAQEPLAADRWSGKGWLRNLRANSSYAPFGAPWNMAGWPAIVVPTGQRTTSGLPLSVQLVAPPGGEARLLSVAAQLEQLAPWPLVAPAYAGATAV</sequence>
<dbReference type="InterPro" id="IPR036928">
    <property type="entry name" value="AS_sf"/>
</dbReference>
<dbReference type="Pfam" id="PF01425">
    <property type="entry name" value="Amidase"/>
    <property type="match status" value="1"/>
</dbReference>
<name>A0AAU7JQ50_9MICO</name>
<organism evidence="3">
    <name type="scientific">Pedococcus sp. KACC 23699</name>
    <dbReference type="NCBI Taxonomy" id="3149228"/>
    <lineage>
        <taxon>Bacteria</taxon>
        <taxon>Bacillati</taxon>
        <taxon>Actinomycetota</taxon>
        <taxon>Actinomycetes</taxon>
        <taxon>Micrococcales</taxon>
        <taxon>Intrasporangiaceae</taxon>
        <taxon>Pedococcus</taxon>
    </lineage>
</organism>
<accession>A0AAU7JQ50</accession>
<reference evidence="3" key="1">
    <citation type="submission" date="2024-05" db="EMBL/GenBank/DDBJ databases">
        <authorList>
            <person name="Kim S."/>
            <person name="Heo J."/>
            <person name="Choi H."/>
            <person name="Choi Y."/>
            <person name="Kwon S.-W."/>
            <person name="Kim Y."/>
        </authorList>
    </citation>
    <scope>NUCLEOTIDE SEQUENCE</scope>
    <source>
        <strain evidence="3">KACC 23699</strain>
    </source>
</reference>
<dbReference type="InterPro" id="IPR023631">
    <property type="entry name" value="Amidase_dom"/>
</dbReference>
<proteinExistence type="inferred from homology"/>
<dbReference type="GO" id="GO:0003824">
    <property type="term" value="F:catalytic activity"/>
    <property type="evidence" value="ECO:0007669"/>
    <property type="project" value="InterPro"/>
</dbReference>
<evidence type="ECO:0000313" key="3">
    <source>
        <dbReference type="EMBL" id="XBO42357.1"/>
    </source>
</evidence>
<dbReference type="RefSeq" id="WP_406829767.1">
    <property type="nucleotide sequence ID" value="NZ_CP157483.1"/>
</dbReference>
<evidence type="ECO:0000256" key="1">
    <source>
        <dbReference type="ARBA" id="ARBA00009199"/>
    </source>
</evidence>
<dbReference type="InterPro" id="IPR000120">
    <property type="entry name" value="Amidase"/>
</dbReference>
<gene>
    <name evidence="3" type="ORF">ABEG17_12285</name>
</gene>
<dbReference type="PANTHER" id="PTHR11895">
    <property type="entry name" value="TRANSAMIDASE"/>
    <property type="match status" value="1"/>
</dbReference>